<dbReference type="Gene3D" id="2.40.170.20">
    <property type="entry name" value="TonB-dependent receptor, beta-barrel domain"/>
    <property type="match status" value="1"/>
</dbReference>
<gene>
    <name evidence="9" type="ORF">PYK22_00182</name>
</gene>
<dbReference type="InterPro" id="IPR057601">
    <property type="entry name" value="Oar-like_b-barrel"/>
</dbReference>
<evidence type="ECO:0000256" key="2">
    <source>
        <dbReference type="ARBA" id="ARBA00022448"/>
    </source>
</evidence>
<reference evidence="9 10" key="2">
    <citation type="submission" date="2015-01" db="EMBL/GenBank/DDBJ databases">
        <title>Complete genome sequence of Pyrinomonas methylaliphatogenes type strain K22T.</title>
        <authorList>
            <person name="Lee K.C.Y."/>
            <person name="Power J.F."/>
            <person name="Dunfield P.F."/>
            <person name="Morgan X.C."/>
            <person name="Huttenhower C."/>
            <person name="Stott M.B."/>
        </authorList>
    </citation>
    <scope>NUCLEOTIDE SEQUENCE [LARGE SCALE GENOMIC DNA]</scope>
    <source>
        <strain evidence="9 10">K22</strain>
    </source>
</reference>
<dbReference type="GO" id="GO:0004180">
    <property type="term" value="F:carboxypeptidase activity"/>
    <property type="evidence" value="ECO:0007669"/>
    <property type="project" value="UniProtKB-KW"/>
</dbReference>
<keyword evidence="9" id="KW-0121">Carboxypeptidase</keyword>
<accession>A0A0B6WVN8</accession>
<protein>
    <submittedName>
        <fullName evidence="9">Carboxypeptidase regulatory-like domain</fullName>
    </submittedName>
</protein>
<keyword evidence="9" id="KW-0645">Protease</keyword>
<dbReference type="InterPro" id="IPR036942">
    <property type="entry name" value="Beta-barrel_TonB_sf"/>
</dbReference>
<keyword evidence="3" id="KW-1134">Transmembrane beta strand</keyword>
<dbReference type="GO" id="GO:0015344">
    <property type="term" value="F:siderophore uptake transmembrane transporter activity"/>
    <property type="evidence" value="ECO:0007669"/>
    <property type="project" value="TreeGrafter"/>
</dbReference>
<comment type="subcellular location">
    <subcellularLocation>
        <location evidence="1">Cell outer membrane</location>
        <topology evidence="1">Multi-pass membrane protein</topology>
    </subcellularLocation>
</comment>
<dbReference type="SUPFAM" id="SSF49464">
    <property type="entry name" value="Carboxypeptidase regulatory domain-like"/>
    <property type="match status" value="1"/>
</dbReference>
<keyword evidence="4" id="KW-0812">Transmembrane</keyword>
<dbReference type="Pfam" id="PF25183">
    <property type="entry name" value="OMP_b-brl_4"/>
    <property type="match status" value="1"/>
</dbReference>
<dbReference type="AlphaFoldDB" id="A0A0B6WVN8"/>
<keyword evidence="5" id="KW-0472">Membrane</keyword>
<evidence type="ECO:0000256" key="6">
    <source>
        <dbReference type="ARBA" id="ARBA00023237"/>
    </source>
</evidence>
<dbReference type="STRING" id="454194.PYK22_00182"/>
<feature type="chain" id="PRO_5002110856" evidence="7">
    <location>
        <begin position="31"/>
        <end position="1177"/>
    </location>
</feature>
<dbReference type="GO" id="GO:0044718">
    <property type="term" value="P:siderophore transmembrane transport"/>
    <property type="evidence" value="ECO:0007669"/>
    <property type="project" value="TreeGrafter"/>
</dbReference>
<feature type="domain" description="TonB-dependent transporter Oar-like beta-barrel" evidence="8">
    <location>
        <begin position="255"/>
        <end position="1170"/>
    </location>
</feature>
<evidence type="ECO:0000256" key="3">
    <source>
        <dbReference type="ARBA" id="ARBA00022452"/>
    </source>
</evidence>
<dbReference type="Proteomes" id="UP000031518">
    <property type="component" value="Unassembled WGS sequence"/>
</dbReference>
<evidence type="ECO:0000256" key="4">
    <source>
        <dbReference type="ARBA" id="ARBA00022692"/>
    </source>
</evidence>
<proteinExistence type="predicted"/>
<organism evidence="9 10">
    <name type="scientific">Pyrinomonas methylaliphatogenes</name>
    <dbReference type="NCBI Taxonomy" id="454194"/>
    <lineage>
        <taxon>Bacteria</taxon>
        <taxon>Pseudomonadati</taxon>
        <taxon>Acidobacteriota</taxon>
        <taxon>Blastocatellia</taxon>
        <taxon>Blastocatellales</taxon>
        <taxon>Pyrinomonadaceae</taxon>
        <taxon>Pyrinomonas</taxon>
    </lineage>
</organism>
<dbReference type="PANTHER" id="PTHR30069:SF46">
    <property type="entry name" value="OAR PROTEIN"/>
    <property type="match status" value="1"/>
</dbReference>
<evidence type="ECO:0000256" key="1">
    <source>
        <dbReference type="ARBA" id="ARBA00004571"/>
    </source>
</evidence>
<keyword evidence="9" id="KW-0378">Hydrolase</keyword>
<dbReference type="GO" id="GO:0009279">
    <property type="term" value="C:cell outer membrane"/>
    <property type="evidence" value="ECO:0007669"/>
    <property type="project" value="UniProtKB-SubCell"/>
</dbReference>
<dbReference type="SUPFAM" id="SSF56935">
    <property type="entry name" value="Porins"/>
    <property type="match status" value="1"/>
</dbReference>
<keyword evidence="7" id="KW-0732">Signal</keyword>
<keyword evidence="6" id="KW-0998">Cell outer membrane</keyword>
<keyword evidence="10" id="KW-1185">Reference proteome</keyword>
<dbReference type="InterPro" id="IPR039426">
    <property type="entry name" value="TonB-dep_rcpt-like"/>
</dbReference>
<dbReference type="RefSeq" id="WP_083437485.1">
    <property type="nucleotide sequence ID" value="NZ_CBXV010000001.1"/>
</dbReference>
<dbReference type="Pfam" id="PF13620">
    <property type="entry name" value="CarboxypepD_reg"/>
    <property type="match status" value="1"/>
</dbReference>
<dbReference type="OrthoDB" id="97893at2"/>
<evidence type="ECO:0000256" key="5">
    <source>
        <dbReference type="ARBA" id="ARBA00023136"/>
    </source>
</evidence>
<sequence precursor="true">MRLLICKPVNALVIALVAAVILCCPLKAAAQETRGTIRGTVTDQNGAAVPGAVVTVTDLARGTSITLTTNGEGFYQATYLLPGTYRITVESSGFKKYMQSNVVLQIGQTIEQDVTLEVGGTQEVVNVTTDNPPLETAKSDLSQTVDRKRISELPLVHGDPYTLISLSPGVSFTGSARLDRPFEPTHIVGYAIDGTRGNRSDLTIDGAPSTATANANEVIASYVPPTDIIQEFKVQTATFDAQFGNTEGGVTSISIKSGTNQLHGSIYYWTEPGGLAANDFFGNSRGQARPYTYSNRFGGNVNGPVYLPWLYNGRDRTFFLFGYEGIRDSRPRFDAGANTFVPTEALRNGDFSAYASNITIYNPYTRRPNPNAPGQYIADPFPGNIIPQNLISPVAKAILKYYSLPKQPGLLGNIFDSTLTEKTDPYDNFTFRVDQVVNSKNRLFVRGSWYNRDSHYNDYMGTPATGVNFKFISRQGVIDDVHAFNATTVLNVRYGYNRFIRWQDQEEDARGFDLTLLGFPAYYNNLVPADVRRFPRFDFPANTILGTGFSNEFRPNDIHSFSAILNKTITTHSVKFGGELRIYREDSRFTSNDQTGQFIFDNTYTRQNSASGTDWNGLQAFAAFLLGLPTTMQIVRRADYSEYSKTWGFFVQDDWRVNSRLTLNLGLRYEVETPLVERNNKSVSGFDFNYVQPVEAIARARLAANPVQGIDPNNFNVRGGLLFAGKDTGSGLYETPKDTFLPRLGFAYQLNDKTVLRGGFGLFAGFLGQRRGDVIQPGYTRTTVMPLTVNANGAPIPYSMSAPFANITILEPVGNALGRQTGLGTSISFFNQHPKVSKQARWQIGIQRELPGGFVAEAVYVGNYGYDIEISRNINALPNQYLNTDNFRSAAMNSTNSFLTAQVPNPFAGLPEFQGTSLFNATIARSQLLRPYPQFGDITTTNNDGKSWYNAGQFSLQKRFSQGYTVQLSYTFSKWLQATEYLNAGDPKPTKMISDQDAPHRLSVSWIYSPPFGKGRRFLSEPNWLLNALVGGWQLQGVYTYQSGFPVNFSNDAFYNGGKISIDHPTVSRWFNTDAFTSVLNASSNAATPVSHLRTLPFRFSDVRVDPINNVDLSLLKDIFFREEMRLQLRFEAINAFNEPLFPGPVVNPTSPTFGQISASNQNNYARRVQLGIKFLF</sequence>
<evidence type="ECO:0000259" key="8">
    <source>
        <dbReference type="Pfam" id="PF25183"/>
    </source>
</evidence>
<evidence type="ECO:0000313" key="10">
    <source>
        <dbReference type="Proteomes" id="UP000031518"/>
    </source>
</evidence>
<evidence type="ECO:0000256" key="7">
    <source>
        <dbReference type="SAM" id="SignalP"/>
    </source>
</evidence>
<keyword evidence="2" id="KW-0813">Transport</keyword>
<dbReference type="PANTHER" id="PTHR30069">
    <property type="entry name" value="TONB-DEPENDENT OUTER MEMBRANE RECEPTOR"/>
    <property type="match status" value="1"/>
</dbReference>
<dbReference type="EMBL" id="CBXV010000001">
    <property type="protein sequence ID" value="CDM64190.1"/>
    <property type="molecule type" value="Genomic_DNA"/>
</dbReference>
<reference evidence="9 10" key="1">
    <citation type="submission" date="2013-12" db="EMBL/GenBank/DDBJ databases">
        <authorList>
            <person name="Stott M."/>
        </authorList>
    </citation>
    <scope>NUCLEOTIDE SEQUENCE [LARGE SCALE GENOMIC DNA]</scope>
    <source>
        <strain evidence="9 10">K22</strain>
    </source>
</reference>
<name>A0A0B6WVN8_9BACT</name>
<evidence type="ECO:0000313" key="9">
    <source>
        <dbReference type="EMBL" id="CDM64190.1"/>
    </source>
</evidence>
<dbReference type="Gene3D" id="2.60.40.1120">
    <property type="entry name" value="Carboxypeptidase-like, regulatory domain"/>
    <property type="match status" value="1"/>
</dbReference>
<feature type="signal peptide" evidence="7">
    <location>
        <begin position="1"/>
        <end position="30"/>
    </location>
</feature>
<dbReference type="InterPro" id="IPR008969">
    <property type="entry name" value="CarboxyPept-like_regulatory"/>
</dbReference>